<sequence length="622" mass="68622">MMIPHTIDPARVDITPAALVERLRQAECQLGGDGYLCACALYQIWCDLSLLAEASHQPLALRRQIRCAMNHAQLNVMSIACGHNASSTPASYPSLTLTLQGQMAPWLELLTRILSTPLPECYGYDLGDTEVCMADAGRFAREQADGHPLVIVGIRSGGSIVAPRWVAGVAKTTQSTPPWLTVRPLRQQDTSCRYHPAELATLLRLCDALPDRPNLLIVDDKPDTGRTVSALVSVLADKVNGLWFASIGHVSKIAAPEVWTTQFSHSPLVARERRPLWQLLLAQDHAAFLATLAAALPETASVGAGARVVIHCPALEKRYGTGEAWLPWNAPAMARSRLRRINPRKTPLLITDPSGNPLMHLRFIGENAYGLAEFGRLKQVCAASAQAAFMDGYHITQHLHGLRPLRALLAHANGSERRRWLLQSRHSIENISHPPLARVAGQRSRVPIGEMLNRLWQRLQTRMGQEPAPALPSWLCSLTIPPFGGSLRPIRSSLRYAWGEWHWQGDAEAGLHRFHQNANWGDVSWPELEIAAFLLVHHLPFETLHLMDDDKHYAPPTVDIVAASLPAAACVILSGINREVRQFSARGKARLREDLSLLAQQLIRYRENILAGTRPGAPAKQA</sequence>
<dbReference type="KEGG" id="sod:Sant_P0314"/>
<dbReference type="InterPro" id="IPR029057">
    <property type="entry name" value="PRTase-like"/>
</dbReference>
<dbReference type="EMBL" id="CP006570">
    <property type="protein sequence ID" value="AHF79350.1"/>
    <property type="molecule type" value="Genomic_DNA"/>
</dbReference>
<evidence type="ECO:0000313" key="2">
    <source>
        <dbReference type="Proteomes" id="UP000019028"/>
    </source>
</evidence>
<dbReference type="Gene3D" id="3.40.50.2020">
    <property type="match status" value="1"/>
</dbReference>
<protein>
    <submittedName>
        <fullName evidence="1">Putative, antibiotic synthase</fullName>
    </submittedName>
</protein>
<dbReference type="AlphaFoldDB" id="W0I4G2"/>
<dbReference type="HOGENOM" id="CLU_451878_0_0_6"/>
<keyword evidence="2" id="KW-1185">Reference proteome</keyword>
<proteinExistence type="predicted"/>
<geneLocation type="plasmid" evidence="1 2">
    <name>pHS1</name>
</geneLocation>
<accession>W0I4G2</accession>
<gene>
    <name evidence="1" type="ORF">Sant_P0314</name>
</gene>
<keyword evidence="1" id="KW-0614">Plasmid</keyword>
<dbReference type="Proteomes" id="UP000019028">
    <property type="component" value="Plasmid pHS1"/>
</dbReference>
<evidence type="ECO:0000313" key="1">
    <source>
        <dbReference type="EMBL" id="AHF79350.1"/>
    </source>
</evidence>
<dbReference type="PATRIC" id="fig|1239307.3.peg.4876"/>
<dbReference type="OrthoDB" id="4071751at2"/>
<name>W0I4G2_9GAMM</name>
<dbReference type="RefSeq" id="WP_025424488.1">
    <property type="nucleotide sequence ID" value="NZ_CP006570.1"/>
</dbReference>
<reference evidence="1 2" key="1">
    <citation type="journal article" date="2014" name="Genome Biol. Evol.">
        <title>Genome degeneration and adaptation in a nascent stage of symbiosis.</title>
        <authorList>
            <person name="Oakeson K.F."/>
            <person name="Gil R."/>
            <person name="Clayton A.L."/>
            <person name="Dunn D.M."/>
            <person name="von Niederhausern A.C."/>
            <person name="Hamil C."/>
            <person name="Aoyagi A."/>
            <person name="Duval B."/>
            <person name="Baca A."/>
            <person name="Silva F.J."/>
            <person name="Vallier A."/>
            <person name="Jackson D.G."/>
            <person name="Latorre A."/>
            <person name="Weiss R.B."/>
            <person name="Heddi A."/>
            <person name="Moya A."/>
            <person name="Dale C."/>
        </authorList>
    </citation>
    <scope>NUCLEOTIDE SEQUENCE [LARGE SCALE GENOMIC DNA]</scope>
    <source>
        <strain evidence="1 2">HS1</strain>
        <plasmid evidence="2">Plasmid pHS1</plasmid>
    </source>
</reference>
<organism evidence="1 2">
    <name type="scientific">Sodalis praecaptivus</name>
    <dbReference type="NCBI Taxonomy" id="1239307"/>
    <lineage>
        <taxon>Bacteria</taxon>
        <taxon>Pseudomonadati</taxon>
        <taxon>Pseudomonadota</taxon>
        <taxon>Gammaproteobacteria</taxon>
        <taxon>Enterobacterales</taxon>
        <taxon>Bruguierivoracaceae</taxon>
        <taxon>Sodalis</taxon>
    </lineage>
</organism>
<dbReference type="SUPFAM" id="SSF53271">
    <property type="entry name" value="PRTase-like"/>
    <property type="match status" value="1"/>
</dbReference>